<gene>
    <name evidence="7" type="ORF">HU200_016072</name>
</gene>
<dbReference type="Proteomes" id="UP000636709">
    <property type="component" value="Unassembled WGS sequence"/>
</dbReference>
<sequence length="105" mass="11884">MASLAPKLGELLKDEYVRQMGLKDDIVTLSRELVTIHAALIDASRVPPDQLTELDKLWAWQFRELSYEMEDVVDDFILRVAGRESDVANTDANVFNKIFSMIAAV</sequence>
<dbReference type="PANTHER" id="PTHR19338">
    <property type="entry name" value="TRANSLOCASE OF INNER MITOCHONDRIAL MEMBRANE 13 HOMOLOG"/>
    <property type="match status" value="1"/>
</dbReference>
<name>A0A835F9Q6_9POAL</name>
<evidence type="ECO:0000256" key="1">
    <source>
        <dbReference type="ARBA" id="ARBA00008894"/>
    </source>
</evidence>
<evidence type="ECO:0000256" key="2">
    <source>
        <dbReference type="ARBA" id="ARBA00022614"/>
    </source>
</evidence>
<keyword evidence="8" id="KW-1185">Reference proteome</keyword>
<evidence type="ECO:0000259" key="6">
    <source>
        <dbReference type="Pfam" id="PF18052"/>
    </source>
</evidence>
<dbReference type="GO" id="GO:0000166">
    <property type="term" value="F:nucleotide binding"/>
    <property type="evidence" value="ECO:0007669"/>
    <property type="project" value="UniProtKB-KW"/>
</dbReference>
<accession>A0A835F9Q6</accession>
<evidence type="ECO:0000256" key="5">
    <source>
        <dbReference type="ARBA" id="ARBA00022821"/>
    </source>
</evidence>
<evidence type="ECO:0000313" key="7">
    <source>
        <dbReference type="EMBL" id="KAF8732111.1"/>
    </source>
</evidence>
<feature type="domain" description="Disease resistance N-terminal" evidence="6">
    <location>
        <begin position="1"/>
        <end position="85"/>
    </location>
</feature>
<proteinExistence type="inferred from homology"/>
<protein>
    <recommendedName>
        <fullName evidence="6">Disease resistance N-terminal domain-containing protein</fullName>
    </recommendedName>
</protein>
<dbReference type="InterPro" id="IPR041118">
    <property type="entry name" value="Rx_N"/>
</dbReference>
<dbReference type="EMBL" id="JACEFO010001605">
    <property type="protein sequence ID" value="KAF8732111.1"/>
    <property type="molecule type" value="Genomic_DNA"/>
</dbReference>
<dbReference type="Pfam" id="PF18052">
    <property type="entry name" value="Rx_N"/>
    <property type="match status" value="1"/>
</dbReference>
<dbReference type="Gene3D" id="1.20.5.4130">
    <property type="match status" value="1"/>
</dbReference>
<dbReference type="OrthoDB" id="691405at2759"/>
<dbReference type="GO" id="GO:0006952">
    <property type="term" value="P:defense response"/>
    <property type="evidence" value="ECO:0007669"/>
    <property type="project" value="UniProtKB-KW"/>
</dbReference>
<reference evidence="7" key="1">
    <citation type="submission" date="2020-07" db="EMBL/GenBank/DDBJ databases">
        <title>Genome sequence and genetic diversity analysis of an under-domesticated orphan crop, white fonio (Digitaria exilis).</title>
        <authorList>
            <person name="Bennetzen J.L."/>
            <person name="Chen S."/>
            <person name="Ma X."/>
            <person name="Wang X."/>
            <person name="Yssel A.E.J."/>
            <person name="Chaluvadi S.R."/>
            <person name="Johnson M."/>
            <person name="Gangashetty P."/>
            <person name="Hamidou F."/>
            <person name="Sanogo M.D."/>
            <person name="Zwaenepoel A."/>
            <person name="Wallace J."/>
            <person name="Van De Peer Y."/>
            <person name="Van Deynze A."/>
        </authorList>
    </citation>
    <scope>NUCLEOTIDE SEQUENCE</scope>
    <source>
        <tissue evidence="7">Leaves</tissue>
    </source>
</reference>
<comment type="caution">
    <text evidence="7">The sequence shown here is derived from an EMBL/GenBank/DDBJ whole genome shotgun (WGS) entry which is preliminary data.</text>
</comment>
<evidence type="ECO:0000313" key="8">
    <source>
        <dbReference type="Proteomes" id="UP000636709"/>
    </source>
</evidence>
<keyword evidence="2" id="KW-0433">Leucine-rich repeat</keyword>
<dbReference type="AlphaFoldDB" id="A0A835F9Q6"/>
<keyword evidence="5" id="KW-0611">Plant defense</keyword>
<comment type="similarity">
    <text evidence="1">Belongs to the disease resistance NB-LRR family.</text>
</comment>
<organism evidence="7 8">
    <name type="scientific">Digitaria exilis</name>
    <dbReference type="NCBI Taxonomy" id="1010633"/>
    <lineage>
        <taxon>Eukaryota</taxon>
        <taxon>Viridiplantae</taxon>
        <taxon>Streptophyta</taxon>
        <taxon>Embryophyta</taxon>
        <taxon>Tracheophyta</taxon>
        <taxon>Spermatophyta</taxon>
        <taxon>Magnoliopsida</taxon>
        <taxon>Liliopsida</taxon>
        <taxon>Poales</taxon>
        <taxon>Poaceae</taxon>
        <taxon>PACMAD clade</taxon>
        <taxon>Panicoideae</taxon>
        <taxon>Panicodae</taxon>
        <taxon>Paniceae</taxon>
        <taxon>Anthephorinae</taxon>
        <taxon>Digitaria</taxon>
    </lineage>
</organism>
<evidence type="ECO:0000256" key="4">
    <source>
        <dbReference type="ARBA" id="ARBA00022741"/>
    </source>
</evidence>
<evidence type="ECO:0000256" key="3">
    <source>
        <dbReference type="ARBA" id="ARBA00022737"/>
    </source>
</evidence>
<keyword evidence="3" id="KW-0677">Repeat</keyword>
<keyword evidence="4" id="KW-0547">Nucleotide-binding</keyword>
<dbReference type="PANTHER" id="PTHR19338:SF75">
    <property type="entry name" value="OS08G0170100 PROTEIN"/>
    <property type="match status" value="1"/>
</dbReference>